<name>A0AAW8JLC0_9GAMM</name>
<dbReference type="AlphaFoldDB" id="A0AAW8JLC0"/>
<dbReference type="Gene3D" id="2.30.130.30">
    <property type="entry name" value="Hypothetical protein"/>
    <property type="match status" value="1"/>
</dbReference>
<evidence type="ECO:0000313" key="2">
    <source>
        <dbReference type="Proteomes" id="UP001243195"/>
    </source>
</evidence>
<dbReference type="Proteomes" id="UP001243195">
    <property type="component" value="Unassembled WGS sequence"/>
</dbReference>
<dbReference type="EMBL" id="JAVIDA010000033">
    <property type="protein sequence ID" value="MDQ9073080.1"/>
    <property type="molecule type" value="Genomic_DNA"/>
</dbReference>
<organism evidence="1 2">
    <name type="scientific">Acinetobacter gerneri</name>
    <dbReference type="NCBI Taxonomy" id="202952"/>
    <lineage>
        <taxon>Bacteria</taxon>
        <taxon>Pseudomonadati</taxon>
        <taxon>Pseudomonadota</taxon>
        <taxon>Gammaproteobacteria</taxon>
        <taxon>Moraxellales</taxon>
        <taxon>Moraxellaceae</taxon>
        <taxon>Acinetobacter</taxon>
    </lineage>
</organism>
<sequence length="134" mass="15490">MTESVDNLVTYPALSIVAPHGENIAKGLKKLEIRKWKPEQLPLKNVMIIENKNYLLQENDQELGYAVALVDFVSVHAWQENEIEIACASYWAAGYYAWKIENVRAIEPFPMIAKRKIYDVELLAQQIIFKSFDF</sequence>
<comment type="caution">
    <text evidence="1">The sequence shown here is derived from an EMBL/GenBank/DDBJ whole genome shotgun (WGS) entry which is preliminary data.</text>
</comment>
<proteinExistence type="predicted"/>
<reference evidence="1" key="1">
    <citation type="submission" date="2023-08" db="EMBL/GenBank/DDBJ databases">
        <title>Emergence of clinically-relevant ST2 carbapenem-resistant Acinetobacter baumannii strains in hospital sewages in Zhejiang, East of China.</title>
        <authorList>
            <person name="Kaichao C."/>
            <person name="Zhang R."/>
        </authorList>
    </citation>
    <scope>NUCLEOTIDE SEQUENCE</scope>
    <source>
        <strain evidence="1">M-SY-60</strain>
    </source>
</reference>
<dbReference type="InterPro" id="IPR015947">
    <property type="entry name" value="PUA-like_sf"/>
</dbReference>
<evidence type="ECO:0000313" key="1">
    <source>
        <dbReference type="EMBL" id="MDQ9073080.1"/>
    </source>
</evidence>
<gene>
    <name evidence="1" type="ORF">RFH51_16625</name>
</gene>
<dbReference type="RefSeq" id="WP_308957197.1">
    <property type="nucleotide sequence ID" value="NZ_JAVICY010000036.1"/>
</dbReference>
<accession>A0AAW8JLC0</accession>
<protein>
    <submittedName>
        <fullName evidence="1">ASCH domain-containing protein</fullName>
    </submittedName>
</protein>
<dbReference type="SUPFAM" id="SSF88697">
    <property type="entry name" value="PUA domain-like"/>
    <property type="match status" value="1"/>
</dbReference>